<gene>
    <name evidence="2" type="ORF">MKQ68_00850</name>
</gene>
<protein>
    <submittedName>
        <fullName evidence="2">Cupin domain-containing protein</fullName>
    </submittedName>
</protein>
<proteinExistence type="predicted"/>
<evidence type="ECO:0000313" key="2">
    <source>
        <dbReference type="EMBL" id="UYQ93648.1"/>
    </source>
</evidence>
<dbReference type="Gene3D" id="2.60.120.10">
    <property type="entry name" value="Jelly Rolls"/>
    <property type="match status" value="1"/>
</dbReference>
<keyword evidence="3" id="KW-1185">Reference proteome</keyword>
<dbReference type="CDD" id="cd06121">
    <property type="entry name" value="cupin_YML079wp"/>
    <property type="match status" value="1"/>
</dbReference>
<feature type="domain" description="DUF985" evidence="1">
    <location>
        <begin position="8"/>
        <end position="146"/>
    </location>
</feature>
<reference evidence="2" key="1">
    <citation type="submission" date="2022-10" db="EMBL/GenBank/DDBJ databases">
        <title>Chitinophaga sp. nov., isolated from soil.</title>
        <authorList>
            <person name="Jeon C.O."/>
        </authorList>
    </citation>
    <scope>NUCLEOTIDE SEQUENCE</scope>
    <source>
        <strain evidence="2">R8</strain>
    </source>
</reference>
<name>A0ABY6J1V1_9BACT</name>
<dbReference type="InterPro" id="IPR009327">
    <property type="entry name" value="Cupin_DUF985"/>
</dbReference>
<dbReference type="InterPro" id="IPR011051">
    <property type="entry name" value="RmlC_Cupin_sf"/>
</dbReference>
<evidence type="ECO:0000313" key="3">
    <source>
        <dbReference type="Proteomes" id="UP001162741"/>
    </source>
</evidence>
<evidence type="ECO:0000259" key="1">
    <source>
        <dbReference type="Pfam" id="PF06172"/>
    </source>
</evidence>
<accession>A0ABY6J1V1</accession>
<sequence>MEKHTAAYWINTLQLQKHVEGGAFRETYRAPLTLPQQVLPGTFKGDRNAATAIYFLLEKGDFSAFHRIAADEMWHFYAGDTLHIYEIKPDGALIIHALGQDIAGGAAFQALIPAGSWFASRVESGSYALVGCTVAPGFDFADFELAERAALSDEYPQHQQLVVELTR</sequence>
<dbReference type="RefSeq" id="WP_264281687.1">
    <property type="nucleotide sequence ID" value="NZ_CP107006.1"/>
</dbReference>
<dbReference type="Pfam" id="PF06172">
    <property type="entry name" value="Cupin_5"/>
    <property type="match status" value="1"/>
</dbReference>
<dbReference type="PANTHER" id="PTHR33387:SF3">
    <property type="entry name" value="DUF985 DOMAIN-CONTAINING PROTEIN"/>
    <property type="match status" value="1"/>
</dbReference>
<dbReference type="InterPro" id="IPR039935">
    <property type="entry name" value="YML079W-like"/>
</dbReference>
<dbReference type="EMBL" id="CP107006">
    <property type="protein sequence ID" value="UYQ93648.1"/>
    <property type="molecule type" value="Genomic_DNA"/>
</dbReference>
<dbReference type="InterPro" id="IPR014710">
    <property type="entry name" value="RmlC-like_jellyroll"/>
</dbReference>
<dbReference type="SUPFAM" id="SSF51182">
    <property type="entry name" value="RmlC-like cupins"/>
    <property type="match status" value="1"/>
</dbReference>
<dbReference type="Proteomes" id="UP001162741">
    <property type="component" value="Chromosome"/>
</dbReference>
<organism evidence="2 3">
    <name type="scientific">Chitinophaga horti</name>
    <dbReference type="NCBI Taxonomy" id="2920382"/>
    <lineage>
        <taxon>Bacteria</taxon>
        <taxon>Pseudomonadati</taxon>
        <taxon>Bacteroidota</taxon>
        <taxon>Chitinophagia</taxon>
        <taxon>Chitinophagales</taxon>
        <taxon>Chitinophagaceae</taxon>
        <taxon>Chitinophaga</taxon>
    </lineage>
</organism>
<dbReference type="PANTHER" id="PTHR33387">
    <property type="entry name" value="RMLC-LIKE JELLY ROLL FOLD PROTEIN"/>
    <property type="match status" value="1"/>
</dbReference>